<evidence type="ECO:0000256" key="7">
    <source>
        <dbReference type="PIRNR" id="PIRNR036894"/>
    </source>
</evidence>
<dbReference type="InterPro" id="IPR014628">
    <property type="entry name" value="Man6P_isomerase_Firm_short"/>
</dbReference>
<evidence type="ECO:0000256" key="8">
    <source>
        <dbReference type="PIRSR" id="PIRSR036894-1"/>
    </source>
</evidence>
<dbReference type="InterPro" id="IPR049071">
    <property type="entry name" value="MPI_cupin_dom"/>
</dbReference>
<proteinExistence type="inferred from homology"/>
<feature type="binding site" evidence="8">
    <location>
        <position position="114"/>
    </location>
    <ligand>
        <name>Zn(2+)</name>
        <dbReference type="ChEBI" id="CHEBI:29105"/>
    </ligand>
</feature>
<feature type="active site" evidence="9">
    <location>
        <position position="191"/>
    </location>
</feature>
<dbReference type="Pfam" id="PF20511">
    <property type="entry name" value="PMI_typeI_cat"/>
    <property type="match status" value="1"/>
</dbReference>
<dbReference type="NCBIfam" id="TIGR00218">
    <property type="entry name" value="manA"/>
    <property type="match status" value="1"/>
</dbReference>
<keyword evidence="6 7" id="KW-0413">Isomerase</keyword>
<comment type="similarity">
    <text evidence="2 7">Belongs to the mannose-6-phosphate isomerase type 1 family.</text>
</comment>
<dbReference type="GO" id="GO:0008270">
    <property type="term" value="F:zinc ion binding"/>
    <property type="evidence" value="ECO:0007669"/>
    <property type="project" value="UniProtKB-UniRule"/>
</dbReference>
<dbReference type="InterPro" id="IPR001250">
    <property type="entry name" value="Man6P_Isoase-1"/>
</dbReference>
<gene>
    <name evidence="12" type="ORF">HMPREF0446_01102</name>
</gene>
<dbReference type="AlphaFoldDB" id="D0BM99"/>
<dbReference type="HOGENOM" id="CLU_020529_0_0_9"/>
<comment type="catalytic activity">
    <reaction evidence="1 7">
        <text>D-mannose 6-phosphate = D-fructose 6-phosphate</text>
        <dbReference type="Rhea" id="RHEA:12356"/>
        <dbReference type="ChEBI" id="CHEBI:58735"/>
        <dbReference type="ChEBI" id="CHEBI:61527"/>
        <dbReference type="EC" id="5.3.1.8"/>
    </reaction>
</comment>
<feature type="binding site" evidence="8">
    <location>
        <position position="171"/>
    </location>
    <ligand>
        <name>Zn(2+)</name>
        <dbReference type="ChEBI" id="CHEBI:29105"/>
    </ligand>
</feature>
<dbReference type="GO" id="GO:0004476">
    <property type="term" value="F:mannose-6-phosphate isomerase activity"/>
    <property type="evidence" value="ECO:0007669"/>
    <property type="project" value="UniProtKB-UniRule"/>
</dbReference>
<evidence type="ECO:0000256" key="4">
    <source>
        <dbReference type="ARBA" id="ARBA00022723"/>
    </source>
</evidence>
<evidence type="ECO:0000256" key="6">
    <source>
        <dbReference type="ARBA" id="ARBA00023235"/>
    </source>
</evidence>
<evidence type="ECO:0000256" key="9">
    <source>
        <dbReference type="PIRSR" id="PIRSR036894-2"/>
    </source>
</evidence>
<dbReference type="SUPFAM" id="SSF51182">
    <property type="entry name" value="RmlC-like cupins"/>
    <property type="match status" value="1"/>
</dbReference>
<dbReference type="GO" id="GO:0005975">
    <property type="term" value="P:carbohydrate metabolic process"/>
    <property type="evidence" value="ECO:0007669"/>
    <property type="project" value="UniProtKB-UniRule"/>
</dbReference>
<dbReference type="eggNOG" id="COG1482">
    <property type="taxonomic scope" value="Bacteria"/>
</dbReference>
<feature type="domain" description="Mannose-6-phosphate isomerase cupin" evidence="11">
    <location>
        <begin position="236"/>
        <end position="313"/>
    </location>
</feature>
<dbReference type="OrthoDB" id="9808275at2"/>
<name>D0BM99_9LACT</name>
<dbReference type="EC" id="5.3.1.8" evidence="3 7"/>
<dbReference type="InterPro" id="IPR051804">
    <property type="entry name" value="Carb_Metab_Reg_Kinase/Isom"/>
</dbReference>
<dbReference type="PIRSF" id="PIRSF036894">
    <property type="entry name" value="PMI_Firm_short"/>
    <property type="match status" value="1"/>
</dbReference>
<evidence type="ECO:0000256" key="2">
    <source>
        <dbReference type="ARBA" id="ARBA00010772"/>
    </source>
</evidence>
<feature type="domain" description="Phosphomannose isomerase type I catalytic" evidence="10">
    <location>
        <begin position="5"/>
        <end position="103"/>
    </location>
</feature>
<dbReference type="InterPro" id="IPR011051">
    <property type="entry name" value="RmlC_Cupin_sf"/>
</dbReference>
<evidence type="ECO:0000313" key="13">
    <source>
        <dbReference type="Proteomes" id="UP000002939"/>
    </source>
</evidence>
<dbReference type="InterPro" id="IPR046457">
    <property type="entry name" value="PMI_typeI_cat"/>
</dbReference>
<reference evidence="12" key="1">
    <citation type="submission" date="2009-09" db="EMBL/GenBank/DDBJ databases">
        <authorList>
            <consortium name="The Broad Institute Genome Sequencing Platform"/>
            <person name="Ward D."/>
            <person name="Feldgarden M."/>
            <person name="Earl A."/>
            <person name="Young S.K."/>
            <person name="Zeng Q."/>
            <person name="Koehrsen M."/>
            <person name="Alvarado L."/>
            <person name="Berlin A."/>
            <person name="Bochicchio J."/>
            <person name="Borenstein D."/>
            <person name="Chapman S.B."/>
            <person name="Chen Z."/>
            <person name="Engels R."/>
            <person name="Freedman E."/>
            <person name="Gellesch M."/>
            <person name="Goldberg J."/>
            <person name="Griggs A."/>
            <person name="Gujja S."/>
            <person name="Heilman E."/>
            <person name="Heiman D."/>
            <person name="Hepburn T."/>
            <person name="Howarth C."/>
            <person name="Jen D."/>
            <person name="Larson L."/>
            <person name="Lewis B."/>
            <person name="Mehta T."/>
            <person name="Park D."/>
            <person name="Pearson M."/>
            <person name="Roberts A."/>
            <person name="Saif S."/>
            <person name="Shea T."/>
            <person name="Shenoy N."/>
            <person name="Sisk P."/>
            <person name="Stolte C."/>
            <person name="Sykes S."/>
            <person name="Thomson T."/>
            <person name="Walk T."/>
            <person name="White J."/>
            <person name="Yandava C."/>
            <person name="Sibley C.D."/>
            <person name="Field T.R."/>
            <person name="Grinwis M."/>
            <person name="Eshaghurshan C.S."/>
            <person name="Surette M.G."/>
            <person name="Haas B."/>
            <person name="Nusbaum C."/>
            <person name="Birren B."/>
        </authorList>
    </citation>
    <scope>NUCLEOTIDE SEQUENCE [LARGE SCALE GENOMIC DNA]</scope>
    <source>
        <strain evidence="12">ATCC 700633</strain>
    </source>
</reference>
<dbReference type="Gene3D" id="2.60.120.10">
    <property type="entry name" value="Jelly Rolls"/>
    <property type="match status" value="2"/>
</dbReference>
<dbReference type="STRING" id="626369.HMPREF0446_01102"/>
<evidence type="ECO:0000259" key="11">
    <source>
        <dbReference type="Pfam" id="PF21621"/>
    </source>
</evidence>
<dbReference type="InterPro" id="IPR014710">
    <property type="entry name" value="RmlC-like_jellyroll"/>
</dbReference>
<comment type="cofactor">
    <cofactor evidence="8">
        <name>Zn(2+)</name>
        <dbReference type="ChEBI" id="CHEBI:29105"/>
    </cofactor>
    <text evidence="8">Binds 1 zinc ion per subunit.</text>
</comment>
<dbReference type="EMBL" id="ACRF02000016">
    <property type="protein sequence ID" value="EEW93114.1"/>
    <property type="molecule type" value="Genomic_DNA"/>
</dbReference>
<dbReference type="CDD" id="cd07010">
    <property type="entry name" value="cupin_PMI_type_I_N_bac"/>
    <property type="match status" value="1"/>
</dbReference>
<protein>
    <recommendedName>
        <fullName evidence="3 7">Mannose-6-phosphate isomerase</fullName>
        <ecNumber evidence="3 7">5.3.1.8</ecNumber>
    </recommendedName>
</protein>
<organism evidence="12 13">
    <name type="scientific">Granulicatella elegans ATCC 700633</name>
    <dbReference type="NCBI Taxonomy" id="626369"/>
    <lineage>
        <taxon>Bacteria</taxon>
        <taxon>Bacillati</taxon>
        <taxon>Bacillota</taxon>
        <taxon>Bacilli</taxon>
        <taxon>Lactobacillales</taxon>
        <taxon>Carnobacteriaceae</taxon>
        <taxon>Granulicatella</taxon>
    </lineage>
</organism>
<evidence type="ECO:0000256" key="5">
    <source>
        <dbReference type="ARBA" id="ARBA00022833"/>
    </source>
</evidence>
<evidence type="ECO:0000259" key="10">
    <source>
        <dbReference type="Pfam" id="PF20511"/>
    </source>
</evidence>
<keyword evidence="13" id="KW-1185">Reference proteome</keyword>
<reference evidence="12" key="2">
    <citation type="submission" date="2011-10" db="EMBL/GenBank/DDBJ databases">
        <title>The Genome Sequence of Granulicatella elegans ATCC 700633.</title>
        <authorList>
            <consortium name="The Broad Institute Genome Sequencing Platform"/>
            <consortium name="The Broad Institute Genome Sequencing Center for Infectious Disease"/>
            <person name="Earl A."/>
            <person name="Ward D."/>
            <person name="Feldgarden M."/>
            <person name="Gevers D."/>
            <person name="Sibley C.D."/>
            <person name="Field T.R."/>
            <person name="Grinwis M."/>
            <person name="Eshaghurshan C.S."/>
            <person name="Surette M.G."/>
            <person name="Young S.K."/>
            <person name="Zeng Q."/>
            <person name="Gargeya S."/>
            <person name="Fitzgerald M."/>
            <person name="Haas B."/>
            <person name="Abouelleil A."/>
            <person name="Alvarado L."/>
            <person name="Arachchi H.M."/>
            <person name="Berlin A."/>
            <person name="Brown A."/>
            <person name="Chapman S.B."/>
            <person name="Chen Z."/>
            <person name="Dunbar C."/>
            <person name="Freedman E."/>
            <person name="Gearin G."/>
            <person name="Goldberg J."/>
            <person name="Griggs A."/>
            <person name="Gujja S."/>
            <person name="Heiman D."/>
            <person name="Howarth C."/>
            <person name="Larson L."/>
            <person name="Lui A."/>
            <person name="MacDonald P.J.P."/>
            <person name="Montmayeur A."/>
            <person name="Murphy C."/>
            <person name="Neiman D."/>
            <person name="Pearson M."/>
            <person name="Priest M."/>
            <person name="Roberts A."/>
            <person name="Saif S."/>
            <person name="Shea T."/>
            <person name="Shenoy N."/>
            <person name="Sisk P."/>
            <person name="Stolte C."/>
            <person name="Sykes S."/>
            <person name="Wortman J."/>
            <person name="Nusbaum C."/>
            <person name="Birren B."/>
        </authorList>
    </citation>
    <scope>NUCLEOTIDE SEQUENCE [LARGE SCALE GENOMIC DNA]</scope>
    <source>
        <strain evidence="12">ATCC 700633</strain>
    </source>
</reference>
<evidence type="ECO:0000313" key="12">
    <source>
        <dbReference type="EMBL" id="EEW93114.1"/>
    </source>
</evidence>
<evidence type="ECO:0000256" key="1">
    <source>
        <dbReference type="ARBA" id="ARBA00000757"/>
    </source>
</evidence>
<dbReference type="PANTHER" id="PTHR42742:SF3">
    <property type="entry name" value="FRUCTOKINASE"/>
    <property type="match status" value="1"/>
</dbReference>
<comment type="caution">
    <text evidence="12">The sequence shown here is derived from an EMBL/GenBank/DDBJ whole genome shotgun (WGS) entry which is preliminary data.</text>
</comment>
<dbReference type="RefSeq" id="WP_006703378.1">
    <property type="nucleotide sequence ID" value="NZ_KI391971.1"/>
</dbReference>
<accession>D0BM99</accession>
<feature type="binding site" evidence="8">
    <location>
        <position position="97"/>
    </location>
    <ligand>
        <name>Zn(2+)</name>
        <dbReference type="ChEBI" id="CHEBI:29105"/>
    </ligand>
</feature>
<keyword evidence="4 7" id="KW-0479">Metal-binding</keyword>
<evidence type="ECO:0000256" key="3">
    <source>
        <dbReference type="ARBA" id="ARBA00011956"/>
    </source>
</evidence>
<dbReference type="PANTHER" id="PTHR42742">
    <property type="entry name" value="TRANSCRIPTIONAL REPRESSOR MPRA"/>
    <property type="match status" value="1"/>
</dbReference>
<dbReference type="Proteomes" id="UP000002939">
    <property type="component" value="Unassembled WGS sequence"/>
</dbReference>
<keyword evidence="5 7" id="KW-0862">Zinc</keyword>
<dbReference type="Pfam" id="PF21621">
    <property type="entry name" value="MPI_cupin_dom"/>
    <property type="match status" value="1"/>
</dbReference>
<sequence>MQPIFLKPVLQEKIWGGKKLQTEFNLTLPSDKVGESWSISAHPNGQSTVLSPSEYQGMTLAELYAGHADLFHQQTLPTFPLLIKILDASDDLSIQVHPDDAYGLEHEHELGKNECWYVISAEPGAKIIYGHTAQTKAEFVQLIQEEKWNELFTEVPVKAGDFFNVPSGTIHAIGKGIVILETQQNSDTTYRVYDYDRKDDAGNPRPLHIPQTIDVTTIPHQLPSFKQTIEKTDNATITHFITNHYFSVWKWEIDGTYATTLDDNYYLVTVIEGEGTLEVNGESFALKKADSFILPTPIHDVTVKGNLTLIVSRSEE</sequence>